<evidence type="ECO:0000313" key="10">
    <source>
        <dbReference type="Proteomes" id="UP000322214"/>
    </source>
</evidence>
<keyword evidence="4 8" id="KW-0812">Transmembrane</keyword>
<keyword evidence="6 8" id="KW-0472">Membrane</keyword>
<comment type="subcellular location">
    <subcellularLocation>
        <location evidence="1">Cell membrane</location>
        <topology evidence="1">Multi-pass membrane protein</topology>
    </subcellularLocation>
</comment>
<name>A0A5B9P4D2_9BACT</name>
<evidence type="ECO:0000313" key="9">
    <source>
        <dbReference type="EMBL" id="QEG20349.1"/>
    </source>
</evidence>
<evidence type="ECO:0000256" key="2">
    <source>
        <dbReference type="ARBA" id="ARBA00022475"/>
    </source>
</evidence>
<protein>
    <recommendedName>
        <fullName evidence="11">DUF2029 domain-containing protein</fullName>
    </recommendedName>
</protein>
<feature type="transmembrane region" description="Helical" evidence="8">
    <location>
        <begin position="380"/>
        <end position="402"/>
    </location>
</feature>
<dbReference type="InterPro" id="IPR018584">
    <property type="entry name" value="GT87"/>
</dbReference>
<evidence type="ECO:0000256" key="6">
    <source>
        <dbReference type="ARBA" id="ARBA00023136"/>
    </source>
</evidence>
<proteinExistence type="inferred from homology"/>
<evidence type="ECO:0000256" key="7">
    <source>
        <dbReference type="ARBA" id="ARBA00024033"/>
    </source>
</evidence>
<dbReference type="Pfam" id="PF09594">
    <property type="entry name" value="GT87"/>
    <property type="match status" value="1"/>
</dbReference>
<comment type="similarity">
    <text evidence="7">Belongs to the glycosyltransferase 87 family.</text>
</comment>
<keyword evidence="10" id="KW-1185">Reference proteome</keyword>
<organism evidence="9 10">
    <name type="scientific">Mariniblastus fucicola</name>
    <dbReference type="NCBI Taxonomy" id="980251"/>
    <lineage>
        <taxon>Bacteria</taxon>
        <taxon>Pseudomonadati</taxon>
        <taxon>Planctomycetota</taxon>
        <taxon>Planctomycetia</taxon>
        <taxon>Pirellulales</taxon>
        <taxon>Pirellulaceae</taxon>
        <taxon>Mariniblastus</taxon>
    </lineage>
</organism>
<feature type="transmembrane region" description="Helical" evidence="8">
    <location>
        <begin position="451"/>
        <end position="468"/>
    </location>
</feature>
<evidence type="ECO:0000256" key="5">
    <source>
        <dbReference type="ARBA" id="ARBA00022989"/>
    </source>
</evidence>
<feature type="transmembrane region" description="Helical" evidence="8">
    <location>
        <begin position="140"/>
        <end position="158"/>
    </location>
</feature>
<dbReference type="GO" id="GO:0016758">
    <property type="term" value="F:hexosyltransferase activity"/>
    <property type="evidence" value="ECO:0007669"/>
    <property type="project" value="InterPro"/>
</dbReference>
<keyword evidence="2" id="KW-1003">Cell membrane</keyword>
<dbReference type="Proteomes" id="UP000322214">
    <property type="component" value="Chromosome"/>
</dbReference>
<keyword evidence="5 8" id="KW-1133">Transmembrane helix</keyword>
<evidence type="ECO:0000256" key="8">
    <source>
        <dbReference type="SAM" id="Phobius"/>
    </source>
</evidence>
<feature type="transmembrane region" description="Helical" evidence="8">
    <location>
        <begin position="165"/>
        <end position="182"/>
    </location>
</feature>
<dbReference type="GO" id="GO:0005886">
    <property type="term" value="C:plasma membrane"/>
    <property type="evidence" value="ECO:0007669"/>
    <property type="project" value="UniProtKB-SubCell"/>
</dbReference>
<reference evidence="9 10" key="1">
    <citation type="submission" date="2019-08" db="EMBL/GenBank/DDBJ databases">
        <title>Deep-cultivation of Planctomycetes and their phenomic and genomic characterization uncovers novel biology.</title>
        <authorList>
            <person name="Wiegand S."/>
            <person name="Jogler M."/>
            <person name="Boedeker C."/>
            <person name="Pinto D."/>
            <person name="Vollmers J."/>
            <person name="Rivas-Marin E."/>
            <person name="Kohn T."/>
            <person name="Peeters S.H."/>
            <person name="Heuer A."/>
            <person name="Rast P."/>
            <person name="Oberbeckmann S."/>
            <person name="Bunk B."/>
            <person name="Jeske O."/>
            <person name="Meyerdierks A."/>
            <person name="Storesund J.E."/>
            <person name="Kallscheuer N."/>
            <person name="Luecker S."/>
            <person name="Lage O.M."/>
            <person name="Pohl T."/>
            <person name="Merkel B.J."/>
            <person name="Hornburger P."/>
            <person name="Mueller R.-W."/>
            <person name="Bruemmer F."/>
            <person name="Labrenz M."/>
            <person name="Spormann A.M."/>
            <person name="Op den Camp H."/>
            <person name="Overmann J."/>
            <person name="Amann R."/>
            <person name="Jetten M.S.M."/>
            <person name="Mascher T."/>
            <person name="Medema M.H."/>
            <person name="Devos D.P."/>
            <person name="Kaster A.-K."/>
            <person name="Ovreas L."/>
            <person name="Rohde M."/>
            <person name="Galperin M.Y."/>
            <person name="Jogler C."/>
        </authorList>
    </citation>
    <scope>NUCLEOTIDE SEQUENCE [LARGE SCALE GENOMIC DNA]</scope>
    <source>
        <strain evidence="9 10">FC18</strain>
    </source>
</reference>
<feature type="transmembrane region" description="Helical" evidence="8">
    <location>
        <begin position="342"/>
        <end position="360"/>
    </location>
</feature>
<dbReference type="OrthoDB" id="287892at2"/>
<feature type="transmembrane region" description="Helical" evidence="8">
    <location>
        <begin position="48"/>
        <end position="68"/>
    </location>
</feature>
<evidence type="ECO:0000256" key="1">
    <source>
        <dbReference type="ARBA" id="ARBA00004651"/>
    </source>
</evidence>
<evidence type="ECO:0000256" key="4">
    <source>
        <dbReference type="ARBA" id="ARBA00022692"/>
    </source>
</evidence>
<dbReference type="EMBL" id="CP042912">
    <property type="protein sequence ID" value="QEG20349.1"/>
    <property type="molecule type" value="Genomic_DNA"/>
</dbReference>
<feature type="transmembrane region" description="Helical" evidence="8">
    <location>
        <begin position="414"/>
        <end position="431"/>
    </location>
</feature>
<keyword evidence="3" id="KW-0808">Transferase</keyword>
<dbReference type="RefSeq" id="WP_084416833.1">
    <property type="nucleotide sequence ID" value="NZ_CP042912.1"/>
</dbReference>
<accession>A0A5B9P4D2</accession>
<dbReference type="AlphaFoldDB" id="A0A5B9P4D2"/>
<dbReference type="STRING" id="980251.GCA_001642875_04634"/>
<feature type="transmembrane region" description="Helical" evidence="8">
    <location>
        <begin position="277"/>
        <end position="299"/>
    </location>
</feature>
<gene>
    <name evidence="9" type="ORF">MFFC18_01960</name>
</gene>
<dbReference type="KEGG" id="mff:MFFC18_01960"/>
<feature type="transmembrane region" description="Helical" evidence="8">
    <location>
        <begin position="239"/>
        <end position="265"/>
    </location>
</feature>
<evidence type="ECO:0008006" key="11">
    <source>
        <dbReference type="Google" id="ProtNLM"/>
    </source>
</evidence>
<sequence length="477" mass="52832">MPDTICPATMALGASTYFNWHGMSEPTGVDQTSDRFADLWMSLRSVGAIRALVVLAILFNCYSAFSYLSHRHDQQDFAHYYVSSKLWLEGKDVYGVELTPLYEQLGWNDLKEPVFGATNPPPLLVLFAPFAVLNPQVAHVAWMLAQILAFVFATWLAWKCVRDEAEAGGFLFVLAIFLFLPFLKSHFYYSQVQLILMAMVLFAYQLLPESGTGQSLIGRSGIETNNLAKGSAARFKARFGGALSCAIVSLAALIKIYPLVLLPWFVWRSDSAVRGRITSGLTSVMVLAIGVWLTDVALWQSFAEHGLRIVSAWVRAAHDCYTFANAAHQLGTTISGDADSNLYVRIGSLVGALVLAAFYLRLIFSPAVPGRKNLLAEFSLLILLMLFCGGTCWWHYLVFLLLPMQVIASRMRDHLTLTALIVACVVIFLLANLKLPTANLEILKPVLNQRPLIAMLVMAVFLAFNLKSSRHAVVAER</sequence>
<evidence type="ECO:0000256" key="3">
    <source>
        <dbReference type="ARBA" id="ARBA00022679"/>
    </source>
</evidence>